<gene>
    <name evidence="12" type="ORF">MOVS_08480</name>
    <name evidence="13" type="ORF">NCTC11227_01769</name>
</gene>
<evidence type="ECO:0000259" key="10">
    <source>
        <dbReference type="Pfam" id="PF00593"/>
    </source>
</evidence>
<dbReference type="Pfam" id="PF07715">
    <property type="entry name" value="Plug"/>
    <property type="match status" value="1"/>
</dbReference>
<evidence type="ECO:0000256" key="2">
    <source>
        <dbReference type="ARBA" id="ARBA00022448"/>
    </source>
</evidence>
<evidence type="ECO:0000256" key="9">
    <source>
        <dbReference type="SAM" id="SignalP"/>
    </source>
</evidence>
<dbReference type="GO" id="GO:0009279">
    <property type="term" value="C:cell outer membrane"/>
    <property type="evidence" value="ECO:0007669"/>
    <property type="project" value="UniProtKB-SubCell"/>
</dbReference>
<evidence type="ECO:0000256" key="6">
    <source>
        <dbReference type="ARBA" id="ARBA00023136"/>
    </source>
</evidence>
<dbReference type="Proteomes" id="UP000255102">
    <property type="component" value="Unassembled WGS sequence"/>
</dbReference>
<sequence>MKYSTLTLAILVAITSTQSHADSTDDDGTPTVQLEALQATVSSNFQSSLAFGDSKKASHILVKKEALKTRPTTLGDALDGELGIHSNQFGGGASAPIIRGQEGKRITILQNNADVIDMAHLSPDHAVMVDTILARQVEVVRGVNTLLYKSGNHAGVVNVIDQKIPAQLPTKAIEGEAGIRFNTGNDEKLVTGGLTVQTGSNLVWHVEGLHKDAKDYKTPAYILHEFTDLDQLNRFSKAPDRLAGLQKEYEAFKNGVKLHWRDENYFIRSEEGYQALKDEFTKDITDVKSQTAKRLPESWAKSKAGSFGVSWVGNNGYIGMAVSERKDKYGLPAHNHLYEGCEVISIFDSLPDRPYLARYPQLIDESDVNYINPRPNCVKEHVHANGHSHGLVLKHEKLAEPHVDLTTRRYDVRGEWHNPIAGISKVRGNLGYVDYQHQEKEAHVVNTSFKNKGKVARLELTHDITPQLKALWGIQHTEQDNSALSPQNDWRKQQLLTQNQLKNSSLFASGRYDVGKLQVEFGTRLEKQKVAMDYDLNYIDQTMRLHSVGLRDKALEDAIAYAKDATNPHKKTAHSYALGLHYEILPTYTLSFNVARQERLPNPQELYTHGMHLATNSFEIGNRHLTKEKTNNYELSLNHQGDKLDFKLSGYLYDFDNYIYLQTINEHLGTAKVNHYRHLRINRYDQAPAKFYGFEGSIGYQFTPKYHASVFGDTVKGRLHDLPDIVTDFKAFCFGPCQRKTYGPQEDRYTPRLPPMRLGTRLKAHFDDQWSANLEYIRTFEQDKISKFESPTQGHDMLNLGIDYHGYLGGRDYSVFMRANNLLNERVYAHETFLPYIPQMGRHFSLGVNFRF</sequence>
<dbReference type="GO" id="GO:0044718">
    <property type="term" value="P:siderophore transmembrane transport"/>
    <property type="evidence" value="ECO:0007669"/>
    <property type="project" value="TreeGrafter"/>
</dbReference>
<keyword evidence="6 8" id="KW-0472">Membrane</keyword>
<keyword evidence="13" id="KW-0675">Receptor</keyword>
<dbReference type="Proteomes" id="UP000076765">
    <property type="component" value="Chromosome"/>
</dbReference>
<evidence type="ECO:0000256" key="8">
    <source>
        <dbReference type="RuleBase" id="RU003357"/>
    </source>
</evidence>
<dbReference type="RefSeq" id="WP_063514566.1">
    <property type="nucleotide sequence ID" value="NZ_CP011158.1"/>
</dbReference>
<keyword evidence="3" id="KW-1134">Transmembrane beta strand</keyword>
<name>A0A160GGF4_9GAMM</name>
<keyword evidence="4" id="KW-0812">Transmembrane</keyword>
<evidence type="ECO:0000256" key="5">
    <source>
        <dbReference type="ARBA" id="ARBA00023077"/>
    </source>
</evidence>
<dbReference type="AlphaFoldDB" id="A0A160GGF4"/>
<feature type="domain" description="TonB-dependent receptor plug" evidence="11">
    <location>
        <begin position="62"/>
        <end position="156"/>
    </location>
</feature>
<feature type="signal peptide" evidence="9">
    <location>
        <begin position="1"/>
        <end position="21"/>
    </location>
</feature>
<dbReference type="InterPro" id="IPR012910">
    <property type="entry name" value="Plug_dom"/>
</dbReference>
<reference evidence="12 14" key="1">
    <citation type="submission" date="2015-04" db="EMBL/GenBank/DDBJ databases">
        <authorList>
            <person name="Calcutt M.J."/>
            <person name="Foecking M.F."/>
        </authorList>
    </citation>
    <scope>NUCLEOTIDE SEQUENCE [LARGE SCALE GENOMIC DNA]</scope>
    <source>
        <strain evidence="12 14">199/55</strain>
    </source>
</reference>
<evidence type="ECO:0000313" key="14">
    <source>
        <dbReference type="Proteomes" id="UP000076765"/>
    </source>
</evidence>
<protein>
    <submittedName>
        <fullName evidence="13">Probable TonB-dependent receptor NMB0964</fullName>
    </submittedName>
</protein>
<evidence type="ECO:0000259" key="11">
    <source>
        <dbReference type="Pfam" id="PF07715"/>
    </source>
</evidence>
<dbReference type="Gene3D" id="2.40.170.20">
    <property type="entry name" value="TonB-dependent receptor, beta-barrel domain"/>
    <property type="match status" value="1"/>
</dbReference>
<dbReference type="PANTHER" id="PTHR30069:SF40">
    <property type="entry name" value="TONB-DEPENDENT RECEPTOR NMB0964-RELATED"/>
    <property type="match status" value="1"/>
</dbReference>
<feature type="domain" description="TonB-dependent receptor-like beta-barrel" evidence="10">
    <location>
        <begin position="424"/>
        <end position="822"/>
    </location>
</feature>
<keyword evidence="9" id="KW-0732">Signal</keyword>
<evidence type="ECO:0000256" key="3">
    <source>
        <dbReference type="ARBA" id="ARBA00022452"/>
    </source>
</evidence>
<keyword evidence="5 8" id="KW-0798">TonB box</keyword>
<evidence type="ECO:0000256" key="4">
    <source>
        <dbReference type="ARBA" id="ARBA00022692"/>
    </source>
</evidence>
<dbReference type="InterPro" id="IPR000531">
    <property type="entry name" value="Beta-barrel_TonB"/>
</dbReference>
<dbReference type="PANTHER" id="PTHR30069">
    <property type="entry name" value="TONB-DEPENDENT OUTER MEMBRANE RECEPTOR"/>
    <property type="match status" value="1"/>
</dbReference>
<dbReference type="SUPFAM" id="SSF56935">
    <property type="entry name" value="Porins"/>
    <property type="match status" value="1"/>
</dbReference>
<evidence type="ECO:0000313" key="15">
    <source>
        <dbReference type="Proteomes" id="UP000255102"/>
    </source>
</evidence>
<comment type="similarity">
    <text evidence="8">Belongs to the TonB-dependent receptor family.</text>
</comment>
<dbReference type="InterPro" id="IPR037066">
    <property type="entry name" value="Plug_dom_sf"/>
</dbReference>
<dbReference type="Pfam" id="PF00593">
    <property type="entry name" value="TonB_dep_Rec_b-barrel"/>
    <property type="match status" value="1"/>
</dbReference>
<dbReference type="EMBL" id="CP011158">
    <property type="protein sequence ID" value="ANB92006.1"/>
    <property type="molecule type" value="Genomic_DNA"/>
</dbReference>
<reference evidence="13 15" key="2">
    <citation type="submission" date="2018-06" db="EMBL/GenBank/DDBJ databases">
        <authorList>
            <consortium name="Pathogen Informatics"/>
            <person name="Doyle S."/>
        </authorList>
    </citation>
    <scope>NUCLEOTIDE SEQUENCE [LARGE SCALE GENOMIC DNA]</scope>
    <source>
        <strain evidence="13 15">NCTC11227</strain>
    </source>
</reference>
<dbReference type="KEGG" id="moi:MOVS_08480"/>
<keyword evidence="2" id="KW-0813">Transport</keyword>
<feature type="chain" id="PRO_5030022188" evidence="9">
    <location>
        <begin position="22"/>
        <end position="852"/>
    </location>
</feature>
<dbReference type="STRING" id="29433.MOVS_08480"/>
<proteinExistence type="inferred from homology"/>
<accession>A0A160GGF4</accession>
<keyword evidence="14" id="KW-1185">Reference proteome</keyword>
<dbReference type="GO" id="GO:0015344">
    <property type="term" value="F:siderophore uptake transmembrane transporter activity"/>
    <property type="evidence" value="ECO:0007669"/>
    <property type="project" value="TreeGrafter"/>
</dbReference>
<comment type="subcellular location">
    <subcellularLocation>
        <location evidence="1">Cell outer membrane</location>
        <topology evidence="1">Multi-pass membrane protein</topology>
    </subcellularLocation>
</comment>
<evidence type="ECO:0000313" key="12">
    <source>
        <dbReference type="EMBL" id="ANB92006.1"/>
    </source>
</evidence>
<evidence type="ECO:0000313" key="13">
    <source>
        <dbReference type="EMBL" id="STY87749.1"/>
    </source>
</evidence>
<dbReference type="InterPro" id="IPR036942">
    <property type="entry name" value="Beta-barrel_TonB_sf"/>
</dbReference>
<evidence type="ECO:0000256" key="7">
    <source>
        <dbReference type="ARBA" id="ARBA00023237"/>
    </source>
</evidence>
<dbReference type="InterPro" id="IPR039426">
    <property type="entry name" value="TonB-dep_rcpt-like"/>
</dbReference>
<dbReference type="Gene3D" id="2.170.130.10">
    <property type="entry name" value="TonB-dependent receptor, plug domain"/>
    <property type="match status" value="1"/>
</dbReference>
<dbReference type="EMBL" id="UGPW01000001">
    <property type="protein sequence ID" value="STY87749.1"/>
    <property type="molecule type" value="Genomic_DNA"/>
</dbReference>
<evidence type="ECO:0000256" key="1">
    <source>
        <dbReference type="ARBA" id="ARBA00004571"/>
    </source>
</evidence>
<organism evidence="13 15">
    <name type="scientific">Moraxella ovis</name>
    <dbReference type="NCBI Taxonomy" id="29433"/>
    <lineage>
        <taxon>Bacteria</taxon>
        <taxon>Pseudomonadati</taxon>
        <taxon>Pseudomonadota</taxon>
        <taxon>Gammaproteobacteria</taxon>
        <taxon>Moraxellales</taxon>
        <taxon>Moraxellaceae</taxon>
        <taxon>Moraxella</taxon>
    </lineage>
</organism>
<keyword evidence="7" id="KW-0998">Cell outer membrane</keyword>